<accession>A0A022Q2M2</accession>
<organism evidence="3 4">
    <name type="scientific">Erythranthe guttata</name>
    <name type="common">Yellow monkey flower</name>
    <name type="synonym">Mimulus guttatus</name>
    <dbReference type="NCBI Taxonomy" id="4155"/>
    <lineage>
        <taxon>Eukaryota</taxon>
        <taxon>Viridiplantae</taxon>
        <taxon>Streptophyta</taxon>
        <taxon>Embryophyta</taxon>
        <taxon>Tracheophyta</taxon>
        <taxon>Spermatophyta</taxon>
        <taxon>Magnoliopsida</taxon>
        <taxon>eudicotyledons</taxon>
        <taxon>Gunneridae</taxon>
        <taxon>Pentapetalae</taxon>
        <taxon>asterids</taxon>
        <taxon>lamiids</taxon>
        <taxon>Lamiales</taxon>
        <taxon>Phrymaceae</taxon>
        <taxon>Erythranthe</taxon>
    </lineage>
</organism>
<sequence>MHIKLPDDDDVLQMTRGPVPNIQDMHLRCSGLLPRDVLNDRSRIHDPNLIIDSLDWILSRRFGSKVHSLDLLCCLSKCVASRFEETVICSVERLRVENFVLVCNCYSHTSHDLPFSCHFLSEMHSLKYFQLRLCSLHPSWRSQRNYSLQTLYLSEVTVSSGAVECVLSTCSMLHTLRIVNCKCPSKLRIRGIDLELKTLDVSACEDLEEIDFFAGNLVRFDFFNNRETVNIVFNHVPKLECILLKLGPNLEGSIIERRVLGKIEEDLPHLKSLIIVIIEGDSLELNNNEYDVAQGERKAIVFHTELKKMVFTGFYGMENEIEFATYILASATSLEKMVICSGSSSVQDDGVKRHLR</sequence>
<dbReference type="InterPro" id="IPR055357">
    <property type="entry name" value="LRR_At1g61320_AtMIF1"/>
</dbReference>
<feature type="domain" description="At1g61320/AtMIF1 LRR" evidence="2">
    <location>
        <begin position="63"/>
        <end position="242"/>
    </location>
</feature>
<dbReference type="PANTHER" id="PTHR34145">
    <property type="entry name" value="OS02G0105600 PROTEIN"/>
    <property type="match status" value="1"/>
</dbReference>
<name>A0A022Q2M2_ERYGU</name>
<gene>
    <name evidence="3" type="ORF">MIMGU_mgv1a027098mg</name>
</gene>
<dbReference type="InterPro" id="IPR006566">
    <property type="entry name" value="FBD"/>
</dbReference>
<evidence type="ECO:0000313" key="4">
    <source>
        <dbReference type="Proteomes" id="UP000030748"/>
    </source>
</evidence>
<dbReference type="STRING" id="4155.A0A022Q2M2"/>
<dbReference type="AlphaFoldDB" id="A0A022Q2M2"/>
<dbReference type="PANTHER" id="PTHR34145:SF28">
    <property type="entry name" value="F-BOX DOMAIN-CONTAINING PROTEIN"/>
    <property type="match status" value="1"/>
</dbReference>
<dbReference type="InterPro" id="IPR032675">
    <property type="entry name" value="LRR_dom_sf"/>
</dbReference>
<dbReference type="InterPro" id="IPR053772">
    <property type="entry name" value="At1g61320/At1g61330-like"/>
</dbReference>
<protein>
    <submittedName>
        <fullName evidence="3">Uncharacterized protein</fullName>
    </submittedName>
</protein>
<evidence type="ECO:0000259" key="2">
    <source>
        <dbReference type="Pfam" id="PF23622"/>
    </source>
</evidence>
<reference evidence="3 4" key="1">
    <citation type="journal article" date="2013" name="Proc. Natl. Acad. Sci. U.S.A.">
        <title>Fine-scale variation in meiotic recombination in Mimulus inferred from population shotgun sequencing.</title>
        <authorList>
            <person name="Hellsten U."/>
            <person name="Wright K.M."/>
            <person name="Jenkins J."/>
            <person name="Shu S."/>
            <person name="Yuan Y."/>
            <person name="Wessler S.R."/>
            <person name="Schmutz J."/>
            <person name="Willis J.H."/>
            <person name="Rokhsar D.S."/>
        </authorList>
    </citation>
    <scope>NUCLEOTIDE SEQUENCE [LARGE SCALE GENOMIC DNA]</scope>
    <source>
        <strain evidence="4">cv. DUN x IM62</strain>
    </source>
</reference>
<proteinExistence type="predicted"/>
<evidence type="ECO:0000259" key="1">
    <source>
        <dbReference type="Pfam" id="PF08387"/>
    </source>
</evidence>
<evidence type="ECO:0000313" key="3">
    <source>
        <dbReference type="EMBL" id="EYU22902.1"/>
    </source>
</evidence>
<dbReference type="Pfam" id="PF08387">
    <property type="entry name" value="FBD"/>
    <property type="match status" value="1"/>
</dbReference>
<keyword evidence="4" id="KW-1185">Reference proteome</keyword>
<dbReference type="Gene3D" id="3.80.10.10">
    <property type="entry name" value="Ribonuclease Inhibitor"/>
    <property type="match status" value="1"/>
</dbReference>
<dbReference type="Proteomes" id="UP000030748">
    <property type="component" value="Unassembled WGS sequence"/>
</dbReference>
<dbReference type="EMBL" id="KI632191">
    <property type="protein sequence ID" value="EYU22902.1"/>
    <property type="molecule type" value="Genomic_DNA"/>
</dbReference>
<dbReference type="Pfam" id="PF23622">
    <property type="entry name" value="LRR_At1g61320_AtMIF1"/>
    <property type="match status" value="1"/>
</dbReference>
<dbReference type="SUPFAM" id="SSF52047">
    <property type="entry name" value="RNI-like"/>
    <property type="match status" value="1"/>
</dbReference>
<feature type="domain" description="FBD" evidence="1">
    <location>
        <begin position="303"/>
        <end position="339"/>
    </location>
</feature>